<dbReference type="GO" id="GO:0016757">
    <property type="term" value="F:glycosyltransferase activity"/>
    <property type="evidence" value="ECO:0007669"/>
    <property type="project" value="UniProtKB-ARBA"/>
</dbReference>
<dbReference type="CDD" id="cd03811">
    <property type="entry name" value="GT4_GT28_WabH-like"/>
    <property type="match status" value="1"/>
</dbReference>
<dbReference type="Gene3D" id="3.40.50.2000">
    <property type="entry name" value="Glycogen Phosphorylase B"/>
    <property type="match status" value="2"/>
</dbReference>
<gene>
    <name evidence="2" type="ORF">THTE_4397</name>
</gene>
<dbReference type="SUPFAM" id="SSF53756">
    <property type="entry name" value="UDP-Glycosyltransferase/glycogen phosphorylase"/>
    <property type="match status" value="1"/>
</dbReference>
<dbReference type="Pfam" id="PF13439">
    <property type="entry name" value="Glyco_transf_4"/>
    <property type="match status" value="1"/>
</dbReference>
<keyword evidence="2" id="KW-0808">Transferase</keyword>
<reference evidence="2 3" key="1">
    <citation type="journal article" name="Front. Microbiol.">
        <title>Sugar Metabolism of the First Thermophilic Planctomycete Thermogutta terrifontis: Comparative Genomic and Transcriptomic Approaches.</title>
        <authorList>
            <person name="Elcheninov A.G."/>
            <person name="Menzel P."/>
            <person name="Gudbergsdottir S.R."/>
            <person name="Slesarev A.I."/>
            <person name="Kadnikov V.V."/>
            <person name="Krogh A."/>
            <person name="Bonch-Osmolovskaya E.A."/>
            <person name="Peng X."/>
            <person name="Kublanov I.V."/>
        </authorList>
    </citation>
    <scope>NUCLEOTIDE SEQUENCE [LARGE SCALE GENOMIC DNA]</scope>
    <source>
        <strain evidence="2 3">R1</strain>
    </source>
</reference>
<organism evidence="2 3">
    <name type="scientific">Thermogutta terrifontis</name>
    <dbReference type="NCBI Taxonomy" id="1331910"/>
    <lineage>
        <taxon>Bacteria</taxon>
        <taxon>Pseudomonadati</taxon>
        <taxon>Planctomycetota</taxon>
        <taxon>Planctomycetia</taxon>
        <taxon>Pirellulales</taxon>
        <taxon>Thermoguttaceae</taxon>
        <taxon>Thermogutta</taxon>
    </lineage>
</organism>
<evidence type="ECO:0000259" key="1">
    <source>
        <dbReference type="Pfam" id="PF13439"/>
    </source>
</evidence>
<dbReference type="AlphaFoldDB" id="A0A286RM10"/>
<protein>
    <submittedName>
        <fullName evidence="2">Glycosyl transferase, group 1</fullName>
    </submittedName>
</protein>
<name>A0A286RM10_9BACT</name>
<proteinExistence type="predicted"/>
<dbReference type="InterPro" id="IPR028098">
    <property type="entry name" value="Glyco_trans_4-like_N"/>
</dbReference>
<dbReference type="RefSeq" id="WP_095416644.1">
    <property type="nucleotide sequence ID" value="NZ_CP018477.1"/>
</dbReference>
<evidence type="ECO:0000313" key="3">
    <source>
        <dbReference type="Proteomes" id="UP000215086"/>
    </source>
</evidence>
<feature type="domain" description="Glycosyltransferase subfamily 4-like N-terminal" evidence="1">
    <location>
        <begin position="28"/>
        <end position="175"/>
    </location>
</feature>
<evidence type="ECO:0000313" key="2">
    <source>
        <dbReference type="EMBL" id="ASV76998.1"/>
    </source>
</evidence>
<dbReference type="OrthoDB" id="9795746at2"/>
<dbReference type="Pfam" id="PF13692">
    <property type="entry name" value="Glyco_trans_1_4"/>
    <property type="match status" value="1"/>
</dbReference>
<dbReference type="InterPro" id="IPR050194">
    <property type="entry name" value="Glycosyltransferase_grp1"/>
</dbReference>
<accession>A0A286RM10</accession>
<sequence length="387" mass="41876">MVQSHPQGARSPTQSTRRIVLFSSQVTWGGGEEQLRLLAEGLANSGWTVLTAAPAQSRLARSLAEVGQAVTALPGRGRNPRAWWQFRRILRDFRPRILWMNDPHAILHGLVAAFGLRLVRVGARRTIFPLRSGRLYRWGLHCVVCPSRASAAACQAAGIASSRIAVIHDGVDPRRLATADKQRGREKLRKLFDLSPEADSVVFILHVGKLTPAKGQRDLLEAFAAVAPAFPGSLLVLVGDGEERCALEAHIHALGLDGRALLAGFREDVLDLMAGADLFVFPSRQEGLGGAVMEALLLGLPVIASTAGGIPELFEGLQDKSSVVRLVPPDDVTALRDALAQSLQLDPSARCGWGERARAYACERFAASRMVEQTAALLDRLTRENAH</sequence>
<dbReference type="PANTHER" id="PTHR45947:SF3">
    <property type="entry name" value="SULFOQUINOVOSYL TRANSFERASE SQD2"/>
    <property type="match status" value="1"/>
</dbReference>
<dbReference type="Proteomes" id="UP000215086">
    <property type="component" value="Chromosome"/>
</dbReference>
<dbReference type="EMBL" id="CP018477">
    <property type="protein sequence ID" value="ASV76998.1"/>
    <property type="molecule type" value="Genomic_DNA"/>
</dbReference>
<dbReference type="KEGG" id="ttf:THTE_4397"/>
<keyword evidence="3" id="KW-1185">Reference proteome</keyword>
<dbReference type="PANTHER" id="PTHR45947">
    <property type="entry name" value="SULFOQUINOVOSYL TRANSFERASE SQD2"/>
    <property type="match status" value="1"/>
</dbReference>